<feature type="compositionally biased region" description="Basic and acidic residues" evidence="1">
    <location>
        <begin position="23"/>
        <end position="36"/>
    </location>
</feature>
<evidence type="ECO:0000313" key="2">
    <source>
        <dbReference type="EMBL" id="KAJ9554367.1"/>
    </source>
</evidence>
<accession>A0AA38TMV6</accession>
<feature type="region of interest" description="Disordered" evidence="1">
    <location>
        <begin position="18"/>
        <end position="45"/>
    </location>
</feature>
<feature type="region of interest" description="Disordered" evidence="1">
    <location>
        <begin position="59"/>
        <end position="86"/>
    </location>
</feature>
<dbReference type="AlphaFoldDB" id="A0AA38TMV6"/>
<dbReference type="EMBL" id="JARYMX010000004">
    <property type="protein sequence ID" value="KAJ9554367.1"/>
    <property type="molecule type" value="Genomic_DNA"/>
</dbReference>
<feature type="compositionally biased region" description="Basic and acidic residues" evidence="1">
    <location>
        <begin position="238"/>
        <end position="259"/>
    </location>
</feature>
<gene>
    <name evidence="2" type="ORF">OSB04_018412</name>
</gene>
<proteinExistence type="predicted"/>
<dbReference type="Proteomes" id="UP001172457">
    <property type="component" value="Chromosome 4"/>
</dbReference>
<protein>
    <submittedName>
        <fullName evidence="2">Uncharacterized protein</fullName>
    </submittedName>
</protein>
<reference evidence="2" key="1">
    <citation type="submission" date="2023-03" db="EMBL/GenBank/DDBJ databases">
        <title>Chromosome-scale reference genome and RAD-based genetic map of yellow starthistle (Centaurea solstitialis) reveal putative structural variation and QTLs associated with invader traits.</title>
        <authorList>
            <person name="Reatini B."/>
            <person name="Cang F.A."/>
            <person name="Jiang Q."/>
            <person name="Mckibben M.T.W."/>
            <person name="Barker M.S."/>
            <person name="Rieseberg L.H."/>
            <person name="Dlugosch K.M."/>
        </authorList>
    </citation>
    <scope>NUCLEOTIDE SEQUENCE</scope>
    <source>
        <strain evidence="2">CAN-66</strain>
        <tissue evidence="2">Leaf</tissue>
    </source>
</reference>
<feature type="compositionally biased region" description="Polar residues" evidence="1">
    <location>
        <begin position="128"/>
        <end position="137"/>
    </location>
</feature>
<sequence>MAGKTTYVTKGYSTYTNIPVPKHVYDHGPKNPDNRRAPTGFTDFVGSPSKAELLKEYVHSPSMTKTPKYASPAPGYEPEYGLDYENSSPPKYHGQDGFQKPVHGYHSEEARLTHSRSGLEGTRHVRTGNISSSNKSWQIAGPPATHHPLTGPTNDINEALGVLEESIYYSPRADPRRRGVLDDLSTRAHPVEPLRRYARPAFVANSHEGMRRYRLEPFDYDAYHNDRAHLYPSYENVNRPEHATKDHREGNEPDYRSDNENSSALHHHGRESELMKISELSSPNKHQPTSPIHNHPSEEEARPITTRNLFGPNKY</sequence>
<keyword evidence="3" id="KW-1185">Reference proteome</keyword>
<evidence type="ECO:0000313" key="3">
    <source>
        <dbReference type="Proteomes" id="UP001172457"/>
    </source>
</evidence>
<organism evidence="2 3">
    <name type="scientific">Centaurea solstitialis</name>
    <name type="common">yellow star-thistle</name>
    <dbReference type="NCBI Taxonomy" id="347529"/>
    <lineage>
        <taxon>Eukaryota</taxon>
        <taxon>Viridiplantae</taxon>
        <taxon>Streptophyta</taxon>
        <taxon>Embryophyta</taxon>
        <taxon>Tracheophyta</taxon>
        <taxon>Spermatophyta</taxon>
        <taxon>Magnoliopsida</taxon>
        <taxon>eudicotyledons</taxon>
        <taxon>Gunneridae</taxon>
        <taxon>Pentapetalae</taxon>
        <taxon>asterids</taxon>
        <taxon>campanulids</taxon>
        <taxon>Asterales</taxon>
        <taxon>Asteraceae</taxon>
        <taxon>Carduoideae</taxon>
        <taxon>Cardueae</taxon>
        <taxon>Centaureinae</taxon>
        <taxon>Centaurea</taxon>
    </lineage>
</organism>
<name>A0AA38TMV6_9ASTR</name>
<feature type="compositionally biased region" description="Polar residues" evidence="1">
    <location>
        <begin position="279"/>
        <end position="292"/>
    </location>
</feature>
<feature type="region of interest" description="Disordered" evidence="1">
    <location>
        <begin position="232"/>
        <end position="315"/>
    </location>
</feature>
<comment type="caution">
    <text evidence="2">The sequence shown here is derived from an EMBL/GenBank/DDBJ whole genome shotgun (WGS) entry which is preliminary data.</text>
</comment>
<feature type="region of interest" description="Disordered" evidence="1">
    <location>
        <begin position="123"/>
        <end position="151"/>
    </location>
</feature>
<evidence type="ECO:0000256" key="1">
    <source>
        <dbReference type="SAM" id="MobiDB-lite"/>
    </source>
</evidence>